<evidence type="ECO:0000259" key="1">
    <source>
        <dbReference type="Pfam" id="PF03704"/>
    </source>
</evidence>
<evidence type="ECO:0000313" key="4">
    <source>
        <dbReference type="Proteomes" id="UP000295832"/>
    </source>
</evidence>
<sequence length="1055" mass="124550">MNGLSIDFKSELSKFTFSEWHNSDIYNKFNEIEEYPLTVIQAKVGSGKRSSLLHYFQKEGIERVSWYLIDNKTNLHSFWIDFINAIKVDNNFIKRKKKLLAELSKNNLDIKVFIQKLSNAFVDCLADDIFVVFDYLDLLNNNKVIIESLNLFVEWIPDNIHLVFITRKVINWPKVSIGIIKDKVQVIEEDNFALDQKQLDKLLIREYNLSLSPSDLKEFYLKTEGWLLAVDLLAKNLKAKKNLDLIIEDRDVFKIIFDYFEEELFGEFAADNPLLVEFLIKTSILNELDLKICNLMLGISNSQELLERLNSECSFVKEISEGRYKYNNILRNFLKLKAKDLYDYEALEKEARNAYAELDDIQGIFYHTSNFNKQEFFDLIVENSDYLIEKESELLRNLFKNKVSKDILLKNPYLFLVKGCLNFNNLKIKKAMCNYQYGLDIFREEQDIEGIIKALQKMIKLLIFTNSNKSIAYMKDLNKYKTFFSQADRQQYKKFNILIKVITSDLIEVEEEALDIDVESNVLQEIKAHISFIRGDLNKIELYLDQDNRRKIIDYHFYNTIVFSALINILKGNMYKLQNYILNGFIKGNIFVDKFGDFYLIQSFLLAPFIKIDLKKMYMELLKENNENLFVGNSFHRFHSLMYLIVWELFNGDIKLAISSSKEGLEHARKRNDLFFISIFKYYTAISYYFNGNIDKAERLLIDIRDEFSELNNNLFLCRPLAWLSLINYKKGNNDLFKDTARELFKICRRKKFDFLFLQKNFTLTADPNLFLPILLKAKAAGIEVEYINKLFSKMNIGEIDHAPGYVIKIEALGEFKVYRGNEEIKEQEWKRKKAKELLKIFLLNYGKLLSRELICTELWPDKDEDKVKLNFSVTLSSLNKVLEPNRKRGELPFFIRKDGNLYGISNTFSTLYDVSFFEELIDKAKESKAEAIRINYYKQAINLYQDDFLNEDQDNLKIIKERKRLKRLYLEICHQVMEYEYKKENYGISITIANKILALNSLYESAYLYKMKSYKQLGLISLAIEVYEECKDNLLNSLSIKPNSEIEEYYKLMK</sequence>
<dbReference type="Pfam" id="PF25873">
    <property type="entry name" value="WHD_MalT"/>
    <property type="match status" value="1"/>
</dbReference>
<keyword evidence="4" id="KW-1185">Reference proteome</keyword>
<dbReference type="AlphaFoldDB" id="A0A4R8H6K1"/>
<dbReference type="STRING" id="926561.GCA_000379025_01740"/>
<dbReference type="EMBL" id="SOEG01000003">
    <property type="protein sequence ID" value="TDX53206.1"/>
    <property type="molecule type" value="Genomic_DNA"/>
</dbReference>
<dbReference type="Gene3D" id="1.25.40.10">
    <property type="entry name" value="Tetratricopeptide repeat domain"/>
    <property type="match status" value="1"/>
</dbReference>
<dbReference type="SUPFAM" id="SSF46894">
    <property type="entry name" value="C-terminal effector domain of the bipartite response regulators"/>
    <property type="match status" value="1"/>
</dbReference>
<evidence type="ECO:0000259" key="2">
    <source>
        <dbReference type="Pfam" id="PF25873"/>
    </source>
</evidence>
<dbReference type="InterPro" id="IPR005158">
    <property type="entry name" value="BTAD"/>
</dbReference>
<organism evidence="3 4">
    <name type="scientific">Orenia marismortui</name>
    <dbReference type="NCBI Taxonomy" id="46469"/>
    <lineage>
        <taxon>Bacteria</taxon>
        <taxon>Bacillati</taxon>
        <taxon>Bacillota</taxon>
        <taxon>Clostridia</taxon>
        <taxon>Halanaerobiales</taxon>
        <taxon>Halobacteroidaceae</taxon>
        <taxon>Orenia</taxon>
    </lineage>
</organism>
<feature type="domain" description="MalT-like winged helix" evidence="2">
    <location>
        <begin position="275"/>
        <end position="337"/>
    </location>
</feature>
<dbReference type="InterPro" id="IPR016032">
    <property type="entry name" value="Sig_transdc_resp-reg_C-effctor"/>
</dbReference>
<proteinExistence type="predicted"/>
<dbReference type="SUPFAM" id="SSF48452">
    <property type="entry name" value="TPR-like"/>
    <property type="match status" value="1"/>
</dbReference>
<feature type="domain" description="Bacterial transcriptional activator" evidence="1">
    <location>
        <begin position="914"/>
        <end position="1051"/>
    </location>
</feature>
<dbReference type="RefSeq" id="WP_134114825.1">
    <property type="nucleotide sequence ID" value="NZ_SOEG01000003.1"/>
</dbReference>
<dbReference type="PANTHER" id="PTHR35807:SF2">
    <property type="entry name" value="TRANSCRIPTIONAL ACTIVATOR DOMAIN"/>
    <property type="match status" value="1"/>
</dbReference>
<dbReference type="InterPro" id="IPR051677">
    <property type="entry name" value="AfsR-DnrI-RedD_regulator"/>
</dbReference>
<comment type="caution">
    <text evidence="3">The sequence shown here is derived from an EMBL/GenBank/DDBJ whole genome shotgun (WGS) entry which is preliminary data.</text>
</comment>
<reference evidence="3 4" key="1">
    <citation type="submission" date="2019-03" db="EMBL/GenBank/DDBJ databases">
        <title>Subsurface microbial communities from deep shales in Ohio and West Virginia, USA.</title>
        <authorList>
            <person name="Wrighton K."/>
        </authorList>
    </citation>
    <scope>NUCLEOTIDE SEQUENCE [LARGE SCALE GENOMIC DNA]</scope>
    <source>
        <strain evidence="3 4">MSL 6dP</strain>
    </source>
</reference>
<dbReference type="InterPro" id="IPR059106">
    <property type="entry name" value="WHD_MalT"/>
</dbReference>
<dbReference type="Pfam" id="PF03704">
    <property type="entry name" value="BTAD"/>
    <property type="match status" value="1"/>
</dbReference>
<accession>A0A4R8H6K1</accession>
<evidence type="ECO:0000313" key="3">
    <source>
        <dbReference type="EMBL" id="TDX53206.1"/>
    </source>
</evidence>
<dbReference type="Proteomes" id="UP000295832">
    <property type="component" value="Unassembled WGS sequence"/>
</dbReference>
<gene>
    <name evidence="3" type="ORF">C7959_10358</name>
</gene>
<protein>
    <submittedName>
        <fullName evidence="3">Transcriptional activator</fullName>
    </submittedName>
</protein>
<dbReference type="GO" id="GO:0006355">
    <property type="term" value="P:regulation of DNA-templated transcription"/>
    <property type="evidence" value="ECO:0007669"/>
    <property type="project" value="InterPro"/>
</dbReference>
<dbReference type="InterPro" id="IPR011990">
    <property type="entry name" value="TPR-like_helical_dom_sf"/>
</dbReference>
<dbReference type="PANTHER" id="PTHR35807">
    <property type="entry name" value="TRANSCRIPTIONAL REGULATOR REDD-RELATED"/>
    <property type="match status" value="1"/>
</dbReference>
<dbReference type="GO" id="GO:0003677">
    <property type="term" value="F:DNA binding"/>
    <property type="evidence" value="ECO:0007669"/>
    <property type="project" value="InterPro"/>
</dbReference>
<dbReference type="Gene3D" id="1.10.10.10">
    <property type="entry name" value="Winged helix-like DNA-binding domain superfamily/Winged helix DNA-binding domain"/>
    <property type="match status" value="1"/>
</dbReference>
<dbReference type="InterPro" id="IPR036388">
    <property type="entry name" value="WH-like_DNA-bd_sf"/>
</dbReference>
<name>A0A4R8H6K1_9FIRM</name>